<sequence length="1074" mass="119351">MALTKLFTRWLGRLSVGRKLTLIYLLDLTAVIYVSSILIHEKFQAIDFTRKEIVGTTYSVAVRDVLMVPFLAPAADPKAADVLLERLHQLRDAHDPALKTEEASRTFVESWRRVPAPDAPGANSAVNRQNALRGLVREARELLTTVGNQSNLILDPDLDSYYAMSLVVLRFPELLEVLNDTVRILPAASPGSASGVTDRRTELLILAGRLDAVALGIRSDYTQAFAAGTLVQRTALEPGRKLLEDRLGEFLAAVQALADGSVNPRSLEQLRGHYAGSLEALTQAWALTATDLDRLLRERVDLLFTRMWLHLGTALLLLSCILSLVYAVARQISRPLKNLAGVADTVRQTGDHTRRMVWHSRDEIGQLVTAFNEMLAQLDQQRLVQQEATARERAAQAQQALVEAIPIALVMTSVPDHEVLHANAPAQEWLAGNNTDPWRTGLEPGVRTRFFQHLSDRGAVDEFEVRWLGGAEPSWAVLSARRLQFQGRDAVLTAFTPINVLKVMERRLELWAKVFEASSEGIIIMDAQQKILSVNRAFCRSTSYDFYEVIGEHLSFLLEGQQAITVGQRLDNLSQERDAWQGEVNFVKRSGETYPAWLMISAVRDGARHSTVSQYIGISVDITDRKRTEARVQFLAQHDVLTELPNRALCVVRLEIALKAAAVSGERVAVLFIDLDRFKNINDTLGHHIGDGVLRSVAHRLSHAVRADDTVSRLGGDEYVVILRGVSDRAEVQQMVERRLIPLIRQTHHVEGHDLHVSCSVGVSLYPDDGSDLDQLMRRADAAMYVAKSEGRDMARFYEPEIEQMAQQRVTLENHLRQALALGEFSLHFQPKVNALTLDVIGVEALLRWNNPELGAVPPSQFIPVAEETGLIRPIGAWVLEQACSQLARWHAQGLGFLDVSVNLSAMQLADTDLVAQVQACLERHGVMPAALEIEITESLLMDNTSLAEEQLVALKALGVQLSIDDFGTGYSSLAYLKRFAIDKLKIDQSFVRDMLSDPTDLAIVRAIIALGHTLGLRVIAEGVEIEELAGQLKLLDCDELQGFHFARPMPAAAFEGWLHERHLLPERRRAPPA</sequence>
<dbReference type="FunFam" id="3.30.70.270:FF:000001">
    <property type="entry name" value="Diguanylate cyclase domain protein"/>
    <property type="match status" value="1"/>
</dbReference>
<dbReference type="InterPro" id="IPR035965">
    <property type="entry name" value="PAS-like_dom_sf"/>
</dbReference>
<dbReference type="InterPro" id="IPR043128">
    <property type="entry name" value="Rev_trsase/Diguanyl_cyclase"/>
</dbReference>
<protein>
    <submittedName>
        <fullName evidence="8">Sensor domain-containing diguanylate cyclase</fullName>
    </submittedName>
</protein>
<dbReference type="PROSITE" id="PS50885">
    <property type="entry name" value="HAMP"/>
    <property type="match status" value="1"/>
</dbReference>
<dbReference type="PROSITE" id="PS50883">
    <property type="entry name" value="EAL"/>
    <property type="match status" value="1"/>
</dbReference>
<dbReference type="CDD" id="cd01948">
    <property type="entry name" value="EAL"/>
    <property type="match status" value="1"/>
</dbReference>
<dbReference type="SUPFAM" id="SSF55073">
    <property type="entry name" value="Nucleotide cyclase"/>
    <property type="match status" value="1"/>
</dbReference>
<dbReference type="SMART" id="SM00304">
    <property type="entry name" value="HAMP"/>
    <property type="match status" value="1"/>
</dbReference>
<evidence type="ECO:0000259" key="4">
    <source>
        <dbReference type="PROSITE" id="PS50113"/>
    </source>
</evidence>
<dbReference type="Pfam" id="PF13426">
    <property type="entry name" value="PAS_9"/>
    <property type="match status" value="1"/>
</dbReference>
<dbReference type="NCBIfam" id="TIGR00254">
    <property type="entry name" value="GGDEF"/>
    <property type="match status" value="1"/>
</dbReference>
<dbReference type="GO" id="GO:0007165">
    <property type="term" value="P:signal transduction"/>
    <property type="evidence" value="ECO:0007669"/>
    <property type="project" value="InterPro"/>
</dbReference>
<dbReference type="CDD" id="cd00130">
    <property type="entry name" value="PAS"/>
    <property type="match status" value="1"/>
</dbReference>
<dbReference type="RefSeq" id="WP_076199437.1">
    <property type="nucleotide sequence ID" value="NZ_CP019236.1"/>
</dbReference>
<evidence type="ECO:0000256" key="2">
    <source>
        <dbReference type="SAM" id="Phobius"/>
    </source>
</evidence>
<dbReference type="CDD" id="cd01949">
    <property type="entry name" value="GGDEF"/>
    <property type="match status" value="1"/>
</dbReference>
<dbReference type="EMBL" id="CP019236">
    <property type="protein sequence ID" value="APW37676.1"/>
    <property type="molecule type" value="Genomic_DNA"/>
</dbReference>
<dbReference type="Gene3D" id="3.30.450.20">
    <property type="entry name" value="PAS domain"/>
    <property type="match status" value="1"/>
</dbReference>
<name>A0A1P8JV70_9BURK</name>
<dbReference type="InterPro" id="IPR001610">
    <property type="entry name" value="PAC"/>
</dbReference>
<dbReference type="Gene3D" id="3.30.70.270">
    <property type="match status" value="1"/>
</dbReference>
<dbReference type="STRING" id="1842727.RD110_11115"/>
<dbReference type="Pfam" id="PF00672">
    <property type="entry name" value="HAMP"/>
    <property type="match status" value="1"/>
</dbReference>
<evidence type="ECO:0000259" key="7">
    <source>
        <dbReference type="PROSITE" id="PS50887"/>
    </source>
</evidence>
<evidence type="ECO:0000313" key="8">
    <source>
        <dbReference type="EMBL" id="APW37676.1"/>
    </source>
</evidence>
<dbReference type="NCBIfam" id="TIGR00229">
    <property type="entry name" value="sensory_box"/>
    <property type="match status" value="1"/>
</dbReference>
<dbReference type="OrthoDB" id="9813903at2"/>
<evidence type="ECO:0000259" key="5">
    <source>
        <dbReference type="PROSITE" id="PS50883"/>
    </source>
</evidence>
<dbReference type="InterPro" id="IPR000700">
    <property type="entry name" value="PAS-assoc_C"/>
</dbReference>
<keyword evidence="9" id="KW-1185">Reference proteome</keyword>
<feature type="transmembrane region" description="Helical" evidence="2">
    <location>
        <begin position="307"/>
        <end position="329"/>
    </location>
</feature>
<dbReference type="PROSITE" id="PS50113">
    <property type="entry name" value="PAC"/>
    <property type="match status" value="1"/>
</dbReference>
<feature type="domain" description="PAS" evidence="3">
    <location>
        <begin position="507"/>
        <end position="559"/>
    </location>
</feature>
<comment type="catalytic activity">
    <reaction evidence="1">
        <text>3',3'-c-di-GMP + H2O = 5'-phosphoguanylyl(3'-&gt;5')guanosine + H(+)</text>
        <dbReference type="Rhea" id="RHEA:24902"/>
        <dbReference type="ChEBI" id="CHEBI:15377"/>
        <dbReference type="ChEBI" id="CHEBI:15378"/>
        <dbReference type="ChEBI" id="CHEBI:58754"/>
        <dbReference type="ChEBI" id="CHEBI:58805"/>
        <dbReference type="EC" id="3.1.4.52"/>
    </reaction>
    <physiologicalReaction direction="left-to-right" evidence="1">
        <dbReference type="Rhea" id="RHEA:24903"/>
    </physiologicalReaction>
</comment>
<dbReference type="Pfam" id="PF00990">
    <property type="entry name" value="GGDEF"/>
    <property type="match status" value="1"/>
</dbReference>
<dbReference type="Gene3D" id="6.10.340.10">
    <property type="match status" value="1"/>
</dbReference>
<dbReference type="AlphaFoldDB" id="A0A1P8JV70"/>
<evidence type="ECO:0000256" key="1">
    <source>
        <dbReference type="ARBA" id="ARBA00051114"/>
    </source>
</evidence>
<dbReference type="InterPro" id="IPR000014">
    <property type="entry name" value="PAS"/>
</dbReference>
<evidence type="ECO:0000259" key="6">
    <source>
        <dbReference type="PROSITE" id="PS50885"/>
    </source>
</evidence>
<feature type="domain" description="EAL" evidence="5">
    <location>
        <begin position="809"/>
        <end position="1063"/>
    </location>
</feature>
<keyword evidence="2" id="KW-1133">Transmembrane helix</keyword>
<dbReference type="GO" id="GO:0071111">
    <property type="term" value="F:cyclic-guanylate-specific phosphodiesterase activity"/>
    <property type="evidence" value="ECO:0007669"/>
    <property type="project" value="UniProtKB-EC"/>
</dbReference>
<dbReference type="PANTHER" id="PTHR44757">
    <property type="entry name" value="DIGUANYLATE CYCLASE DGCP"/>
    <property type="match status" value="1"/>
</dbReference>
<dbReference type="Gene3D" id="3.20.20.450">
    <property type="entry name" value="EAL domain"/>
    <property type="match status" value="1"/>
</dbReference>
<dbReference type="InterPro" id="IPR003660">
    <property type="entry name" value="HAMP_dom"/>
</dbReference>
<dbReference type="CDD" id="cd06225">
    <property type="entry name" value="HAMP"/>
    <property type="match status" value="1"/>
</dbReference>
<dbReference type="PROSITE" id="PS50887">
    <property type="entry name" value="GGDEF"/>
    <property type="match status" value="1"/>
</dbReference>
<dbReference type="PANTHER" id="PTHR44757:SF2">
    <property type="entry name" value="BIOFILM ARCHITECTURE MAINTENANCE PROTEIN MBAA"/>
    <property type="match status" value="1"/>
</dbReference>
<proteinExistence type="predicted"/>
<organism evidence="8 9">
    <name type="scientific">Rhodoferax koreensis</name>
    <dbReference type="NCBI Taxonomy" id="1842727"/>
    <lineage>
        <taxon>Bacteria</taxon>
        <taxon>Pseudomonadati</taxon>
        <taxon>Pseudomonadota</taxon>
        <taxon>Betaproteobacteria</taxon>
        <taxon>Burkholderiales</taxon>
        <taxon>Comamonadaceae</taxon>
        <taxon>Rhodoferax</taxon>
    </lineage>
</organism>
<dbReference type="Proteomes" id="UP000186609">
    <property type="component" value="Chromosome"/>
</dbReference>
<keyword evidence="2" id="KW-0812">Transmembrane</keyword>
<dbReference type="InterPro" id="IPR029787">
    <property type="entry name" value="Nucleotide_cyclase"/>
</dbReference>
<feature type="domain" description="HAMP" evidence="6">
    <location>
        <begin position="330"/>
        <end position="383"/>
    </location>
</feature>
<dbReference type="SMART" id="SM00052">
    <property type="entry name" value="EAL"/>
    <property type="match status" value="1"/>
</dbReference>
<dbReference type="InterPro" id="IPR052155">
    <property type="entry name" value="Biofilm_reg_signaling"/>
</dbReference>
<dbReference type="SUPFAM" id="SSF55785">
    <property type="entry name" value="PYP-like sensor domain (PAS domain)"/>
    <property type="match status" value="1"/>
</dbReference>
<feature type="domain" description="PAC" evidence="4">
    <location>
        <begin position="580"/>
        <end position="634"/>
    </location>
</feature>
<evidence type="ECO:0000259" key="3">
    <source>
        <dbReference type="PROSITE" id="PS50112"/>
    </source>
</evidence>
<gene>
    <name evidence="8" type="ORF">RD110_11115</name>
</gene>
<dbReference type="GO" id="GO:0071732">
    <property type="term" value="P:cellular response to nitric oxide"/>
    <property type="evidence" value="ECO:0007669"/>
    <property type="project" value="UniProtKB-ARBA"/>
</dbReference>
<dbReference type="SMART" id="SM00091">
    <property type="entry name" value="PAS"/>
    <property type="match status" value="2"/>
</dbReference>
<dbReference type="SUPFAM" id="SSF141868">
    <property type="entry name" value="EAL domain-like"/>
    <property type="match status" value="1"/>
</dbReference>
<dbReference type="SMART" id="SM00086">
    <property type="entry name" value="PAC"/>
    <property type="match status" value="1"/>
</dbReference>
<dbReference type="SUPFAM" id="SSF158472">
    <property type="entry name" value="HAMP domain-like"/>
    <property type="match status" value="1"/>
</dbReference>
<reference evidence="8 9" key="1">
    <citation type="submission" date="2017-01" db="EMBL/GenBank/DDBJ databases">
        <authorList>
            <person name="Mah S.A."/>
            <person name="Swanson W.J."/>
            <person name="Moy G.W."/>
            <person name="Vacquier V.D."/>
        </authorList>
    </citation>
    <scope>NUCLEOTIDE SEQUENCE [LARGE SCALE GENOMIC DNA]</scope>
    <source>
        <strain evidence="8 9">DCY110</strain>
    </source>
</reference>
<dbReference type="InterPro" id="IPR000160">
    <property type="entry name" value="GGDEF_dom"/>
</dbReference>
<feature type="transmembrane region" description="Helical" evidence="2">
    <location>
        <begin position="20"/>
        <end position="40"/>
    </location>
</feature>
<evidence type="ECO:0000313" key="9">
    <source>
        <dbReference type="Proteomes" id="UP000186609"/>
    </source>
</evidence>
<accession>A0A1P8JV70</accession>
<dbReference type="SMART" id="SM00267">
    <property type="entry name" value="GGDEF"/>
    <property type="match status" value="1"/>
</dbReference>
<dbReference type="GO" id="GO:0016020">
    <property type="term" value="C:membrane"/>
    <property type="evidence" value="ECO:0007669"/>
    <property type="project" value="InterPro"/>
</dbReference>
<dbReference type="InterPro" id="IPR035919">
    <property type="entry name" value="EAL_sf"/>
</dbReference>
<dbReference type="KEGG" id="rhy:RD110_11115"/>
<dbReference type="Pfam" id="PF00563">
    <property type="entry name" value="EAL"/>
    <property type="match status" value="1"/>
</dbReference>
<dbReference type="FunFam" id="3.20.20.450:FF:000001">
    <property type="entry name" value="Cyclic di-GMP phosphodiesterase yahA"/>
    <property type="match status" value="1"/>
</dbReference>
<dbReference type="InterPro" id="IPR001633">
    <property type="entry name" value="EAL_dom"/>
</dbReference>
<feature type="domain" description="GGDEF" evidence="7">
    <location>
        <begin position="666"/>
        <end position="800"/>
    </location>
</feature>
<keyword evidence="2" id="KW-0472">Membrane</keyword>
<dbReference type="PROSITE" id="PS50112">
    <property type="entry name" value="PAS"/>
    <property type="match status" value="1"/>
</dbReference>